<evidence type="ECO:0000313" key="7">
    <source>
        <dbReference type="Proteomes" id="UP001144280"/>
    </source>
</evidence>
<feature type="region of interest" description="Disordered" evidence="3">
    <location>
        <begin position="136"/>
        <end position="160"/>
    </location>
</feature>
<feature type="region of interest" description="Disordered" evidence="3">
    <location>
        <begin position="179"/>
        <end position="212"/>
    </location>
</feature>
<organism evidence="6 7">
    <name type="scientific">Phytohabitans aurantiacus</name>
    <dbReference type="NCBI Taxonomy" id="3016789"/>
    <lineage>
        <taxon>Bacteria</taxon>
        <taxon>Bacillati</taxon>
        <taxon>Actinomycetota</taxon>
        <taxon>Actinomycetes</taxon>
        <taxon>Micromonosporales</taxon>
        <taxon>Micromonosporaceae</taxon>
    </lineage>
</organism>
<dbReference type="PANTHER" id="PTHR34384:SF5">
    <property type="entry name" value="L-2,3-DIAMINOPROPANOATE--CITRATE LIGASE"/>
    <property type="match status" value="1"/>
</dbReference>
<feature type="compositionally biased region" description="Polar residues" evidence="3">
    <location>
        <begin position="1"/>
        <end position="11"/>
    </location>
</feature>
<dbReference type="EMBL" id="BSDI01000021">
    <property type="protein sequence ID" value="GLH99129.1"/>
    <property type="molecule type" value="Genomic_DNA"/>
</dbReference>
<feature type="domain" description="Aerobactin siderophore biosynthesis IucA/IucC N-terminal" evidence="4">
    <location>
        <begin position="212"/>
        <end position="262"/>
    </location>
</feature>
<dbReference type="Gene3D" id="6.10.250.3370">
    <property type="match status" value="1"/>
</dbReference>
<dbReference type="PANTHER" id="PTHR34384">
    <property type="entry name" value="L-2,3-DIAMINOPROPANOATE--CITRATE LIGASE"/>
    <property type="match status" value="1"/>
</dbReference>
<feature type="compositionally biased region" description="Polar residues" evidence="3">
    <location>
        <begin position="179"/>
        <end position="209"/>
    </location>
</feature>
<dbReference type="InterPro" id="IPR007310">
    <property type="entry name" value="Aerobactin_biosyn_IucA/IucC_N"/>
</dbReference>
<dbReference type="Pfam" id="PF06276">
    <property type="entry name" value="FhuF"/>
    <property type="match status" value="1"/>
</dbReference>
<proteinExistence type="inferred from homology"/>
<feature type="compositionally biased region" description="Basic and acidic residues" evidence="3">
    <location>
        <begin position="136"/>
        <end position="150"/>
    </location>
</feature>
<feature type="domain" description="Aerobactin siderophore biosynthesis IucA/IucC N-terminal" evidence="4">
    <location>
        <begin position="271"/>
        <end position="394"/>
    </location>
</feature>
<feature type="domain" description="Aerobactin siderophore biosynthesis IucA/IucC-like C-terminal" evidence="5">
    <location>
        <begin position="405"/>
        <end position="524"/>
    </location>
</feature>
<dbReference type="Pfam" id="PF04183">
    <property type="entry name" value="IucA_IucC"/>
    <property type="match status" value="2"/>
</dbReference>
<comment type="pathway">
    <text evidence="1">Siderophore biosynthesis.</text>
</comment>
<sequence length="563" mass="59034">MSGSIHESSPSRAGAPHRFTPDPASTLAALREQRPDLVAPYLAALPGARAAVLGRLWGALAREPIPGVIGREVHDGRLTVTMAGPGVADREAEQSSATPYRLTGPADAAEPYAVAPDGLTIGGYTDPAALVRALLDREGGEGREGREGREASQGSRRSEAFAVEVDNSVANLALARANAQPNDGSAHSNGGNARPNSSSAQPTNGNTDGNDLVSVEQGVVDGHPLHPCCRTRLGMSTAEILAYAPEHRPVVPLRVVEVPPDRWYGDAPPRLIVHPWQYAHVLDAYPWLIPAGTLPARPLMSLRTLAVPGYHLKTAVDVQMTSAVRTVSPAAVHNGPVVSALLAHLARGTGLEVLREDRAGAVLVDGAPSRSLAYVRRLAPVLAPGETAVPLGALGGAPGAAEPEEFFAALARVFLPPLLTILHRGVALEAHGQNTLVVLHDGRPTRLLYRDVGGVRISPARLRAHGVDPPPVHGDLVTDDPDALRDKLFAAALGGVLAEQVAAFGRVHGIAPERLWARVAAVTNDQSIFRASLPVKATTAMRLAADPLTDVWASLPNPLAGMR</sequence>
<dbReference type="Gene3D" id="1.10.510.40">
    <property type="match status" value="1"/>
</dbReference>
<dbReference type="InterPro" id="IPR022770">
    <property type="entry name" value="IucA/IucC-like_C"/>
</dbReference>
<accession>A0ABQ5QXG5</accession>
<dbReference type="InterPro" id="IPR037455">
    <property type="entry name" value="LucA/IucC-like"/>
</dbReference>
<evidence type="ECO:0000256" key="3">
    <source>
        <dbReference type="SAM" id="MobiDB-lite"/>
    </source>
</evidence>
<evidence type="ECO:0000259" key="4">
    <source>
        <dbReference type="Pfam" id="PF04183"/>
    </source>
</evidence>
<reference evidence="6" key="1">
    <citation type="submission" date="2022-12" db="EMBL/GenBank/DDBJ databases">
        <title>New Phytohabitans aurantiacus sp. RD004123 nov., an actinomycete isolated from soil.</title>
        <authorList>
            <person name="Triningsih D.W."/>
            <person name="Harunari E."/>
            <person name="Igarashi Y."/>
        </authorList>
    </citation>
    <scope>NUCLEOTIDE SEQUENCE</scope>
    <source>
        <strain evidence="6">RD004123</strain>
    </source>
</reference>
<dbReference type="RefSeq" id="WP_281898577.1">
    <property type="nucleotide sequence ID" value="NZ_BSDI01000021.1"/>
</dbReference>
<evidence type="ECO:0000313" key="6">
    <source>
        <dbReference type="EMBL" id="GLH99129.1"/>
    </source>
</evidence>
<keyword evidence="7" id="KW-1185">Reference proteome</keyword>
<evidence type="ECO:0000256" key="1">
    <source>
        <dbReference type="ARBA" id="ARBA00004924"/>
    </source>
</evidence>
<name>A0ABQ5QXG5_9ACTN</name>
<evidence type="ECO:0000256" key="2">
    <source>
        <dbReference type="ARBA" id="ARBA00007832"/>
    </source>
</evidence>
<comment type="similarity">
    <text evidence="2">Belongs to the IucA/IucC family.</text>
</comment>
<gene>
    <name evidence="6" type="ORF">Pa4123_44040</name>
</gene>
<comment type="caution">
    <text evidence="6">The sequence shown here is derived from an EMBL/GenBank/DDBJ whole genome shotgun (WGS) entry which is preliminary data.</text>
</comment>
<feature type="region of interest" description="Disordered" evidence="3">
    <location>
        <begin position="1"/>
        <end position="23"/>
    </location>
</feature>
<protein>
    <submittedName>
        <fullName evidence="6">Iron transporter</fullName>
    </submittedName>
</protein>
<dbReference type="Proteomes" id="UP001144280">
    <property type="component" value="Unassembled WGS sequence"/>
</dbReference>
<evidence type="ECO:0000259" key="5">
    <source>
        <dbReference type="Pfam" id="PF06276"/>
    </source>
</evidence>